<dbReference type="Pfam" id="PF00294">
    <property type="entry name" value="PfkB"/>
    <property type="match status" value="1"/>
</dbReference>
<dbReference type="AlphaFoldDB" id="A0A4Q4MNH5"/>
<dbReference type="Gene3D" id="3.40.1190.20">
    <property type="match status" value="1"/>
</dbReference>
<keyword evidence="5" id="KW-1185">Reference proteome</keyword>
<protein>
    <recommendedName>
        <fullName evidence="1">Carbohydrate kinase PfkB domain-containing protein</fullName>
    </recommendedName>
</protein>
<dbReference type="EMBL" id="PDXA01000009">
    <property type="protein sequence ID" value="RYN55192.1"/>
    <property type="molecule type" value="Genomic_DNA"/>
</dbReference>
<accession>A0A4Q4MNH5</accession>
<evidence type="ECO:0000313" key="5">
    <source>
        <dbReference type="Proteomes" id="UP000293195"/>
    </source>
</evidence>
<sequence>MAGRTSKGQLSRRMATAAHMALAVCSQAWSVRDMHVSGMLSTLRSTHGSVQASNMANQHAENHDKIDFCTLGMFIIDEIEFPPPKPTVKDIVGGAGSYSALGARIFSPPPQSESVGWIVDCGSDFPPELRDFIAQWRTGVLVRETPERLTTRGWNGYTGENEHRAFRYLTPKLRVDHESLIGTDLLWSKSFHLICSPLRCIDLIENIIALRKQGSSSTDVRRPVFIWEPVPDLCTPAEYENCLKALKYVDVVSPNHGELGGFFGRNTDGKEFVDFRTIEKLCSQWLDSGVGDGNGGVVVRCGKDGCLIMRRGLRKWMPAYHQSAEKVADPTGGGNSFLGGLAVGLLRGGSLCAPDNLEEAAIWGTISASFAIEQIGMPVLSQSRDGETWNGVGVQDRLSDFKQRLASYVQP</sequence>
<feature type="domain" description="Carbohydrate kinase PfkB" evidence="1">
    <location>
        <begin position="231"/>
        <end position="376"/>
    </location>
</feature>
<dbReference type="CDD" id="cd01943">
    <property type="entry name" value="MAK32"/>
    <property type="match status" value="1"/>
</dbReference>
<dbReference type="Proteomes" id="UP000293195">
    <property type="component" value="Unassembled WGS sequence"/>
</dbReference>
<dbReference type="SUPFAM" id="SSF53613">
    <property type="entry name" value="Ribokinase-like"/>
    <property type="match status" value="1"/>
</dbReference>
<dbReference type="EMBL" id="PDXF01000004">
    <property type="protein sequence ID" value="RYO07954.1"/>
    <property type="molecule type" value="Genomic_DNA"/>
</dbReference>
<evidence type="ECO:0000259" key="1">
    <source>
        <dbReference type="Pfam" id="PF00294"/>
    </source>
</evidence>
<evidence type="ECO:0000313" key="4">
    <source>
        <dbReference type="Proteomes" id="UP000292402"/>
    </source>
</evidence>
<name>A0A4Q4MNH5_9PLEO</name>
<dbReference type="PANTHER" id="PTHR47098:SF2">
    <property type="entry name" value="PROTEIN MAK32"/>
    <property type="match status" value="1"/>
</dbReference>
<dbReference type="PANTHER" id="PTHR47098">
    <property type="entry name" value="PROTEIN MAK32"/>
    <property type="match status" value="1"/>
</dbReference>
<dbReference type="InterPro" id="IPR029056">
    <property type="entry name" value="Ribokinase-like"/>
</dbReference>
<proteinExistence type="predicted"/>
<dbReference type="InterPro" id="IPR011611">
    <property type="entry name" value="PfkB_dom"/>
</dbReference>
<reference evidence="3" key="1">
    <citation type="submission" date="2017-10" db="EMBL/GenBank/DDBJ databases">
        <authorList>
            <person name="Armitage A.D."/>
            <person name="Barbara D.J."/>
            <person name="Woodhall J.W."/>
            <person name="Sreenivasaprasad S."/>
            <person name="Lane C.R."/>
            <person name="Clarkson J.P."/>
            <person name="Harrison R.J."/>
        </authorList>
    </citation>
    <scope>NUCLEOTIDE SEQUENCE</scope>
    <source>
        <strain evidence="3">FERA 635</strain>
    </source>
</reference>
<dbReference type="InterPro" id="IPR034094">
    <property type="entry name" value="Mak32"/>
</dbReference>
<comment type="caution">
    <text evidence="2">The sequence shown here is derived from an EMBL/GenBank/DDBJ whole genome shotgun (WGS) entry which is preliminary data.</text>
</comment>
<dbReference type="Proteomes" id="UP000292402">
    <property type="component" value="Unassembled WGS sequence"/>
</dbReference>
<reference evidence="2" key="3">
    <citation type="journal article" date="2019" name="J. ISSAAS">
        <title>Genomics, evolutionary history and diagnostics of the Alternaria alternata species group including apple and Asian pear pathotypes.</title>
        <authorList>
            <person name="Armitage A.D."/>
            <person name="Cockerton H.M."/>
            <person name="Sreenivasaprasad S."/>
            <person name="Woodhall J."/>
            <person name="Lane C."/>
            <person name="Harrison R.J."/>
            <person name="Clarkson J.P."/>
        </authorList>
    </citation>
    <scope>NUCLEOTIDE SEQUENCE</scope>
    <source>
        <strain evidence="2">FERA 1082</strain>
    </source>
</reference>
<evidence type="ECO:0000313" key="2">
    <source>
        <dbReference type="EMBL" id="RYN55192.1"/>
    </source>
</evidence>
<evidence type="ECO:0000313" key="3">
    <source>
        <dbReference type="EMBL" id="RYO07954.1"/>
    </source>
</evidence>
<reference evidence="3 4" key="2">
    <citation type="journal article" date="2019" name="bioRxiv">
        <title>Genomics, evolutionary history and diagnostics of the Alternaria alternata species group including apple and Asian pear pathotypes.</title>
        <authorList>
            <person name="Armitage A.D."/>
            <person name="Cockerton H.M."/>
            <person name="Sreenivasaprasad S."/>
            <person name="Woodhall J.W."/>
            <person name="Lane C.R."/>
            <person name="Harrison R.J."/>
            <person name="Clarkson J.P."/>
        </authorList>
    </citation>
    <scope>NUCLEOTIDE SEQUENCE [LARGE SCALE GENOMIC DNA]</scope>
    <source>
        <strain evidence="4">FERA 1082</strain>
        <strain evidence="3">FERA 635</strain>
    </source>
</reference>
<gene>
    <name evidence="2" type="ORF">AA0114_g3486</name>
    <name evidence="3" type="ORF">AA0119_g1827</name>
</gene>
<organism evidence="2 4">
    <name type="scientific">Alternaria tenuissima</name>
    <dbReference type="NCBI Taxonomy" id="119927"/>
    <lineage>
        <taxon>Eukaryota</taxon>
        <taxon>Fungi</taxon>
        <taxon>Dikarya</taxon>
        <taxon>Ascomycota</taxon>
        <taxon>Pezizomycotina</taxon>
        <taxon>Dothideomycetes</taxon>
        <taxon>Pleosporomycetidae</taxon>
        <taxon>Pleosporales</taxon>
        <taxon>Pleosporineae</taxon>
        <taxon>Pleosporaceae</taxon>
        <taxon>Alternaria</taxon>
        <taxon>Alternaria sect. Alternaria</taxon>
        <taxon>Alternaria alternata complex</taxon>
    </lineage>
</organism>